<dbReference type="InterPro" id="IPR007760">
    <property type="entry name" value="Mn_catalase"/>
</dbReference>
<evidence type="ECO:0000256" key="2">
    <source>
        <dbReference type="PIRSR" id="PIRSR607760-1"/>
    </source>
</evidence>
<keyword evidence="2" id="KW-0479">Metal-binding</keyword>
<evidence type="ECO:0008006" key="6">
    <source>
        <dbReference type="Google" id="ProtNLM"/>
    </source>
</evidence>
<name>A0A099I337_CLOIN</name>
<feature type="binding site" evidence="2">
    <location>
        <position position="138"/>
    </location>
    <ligand>
        <name>Mn(2+)</name>
        <dbReference type="ChEBI" id="CHEBI:29035"/>
        <label>1</label>
    </ligand>
</feature>
<dbReference type="RefSeq" id="WP_044907025.1">
    <property type="nucleotide sequence ID" value="NZ_JQIF01000090.1"/>
</dbReference>
<evidence type="ECO:0000256" key="1">
    <source>
        <dbReference type="ARBA" id="ARBA00007644"/>
    </source>
</evidence>
<comment type="cofactor">
    <cofactor evidence="2">
        <name>Mn(2+)</name>
        <dbReference type="ChEBI" id="CHEBI:29035"/>
    </cofactor>
    <text evidence="2">Binds 2 manganese ions per subunit.</text>
</comment>
<comment type="caution">
    <text evidence="4">The sequence shown here is derived from an EMBL/GenBank/DDBJ whole genome shotgun (WGS) entry which is preliminary data.</text>
</comment>
<proteinExistence type="inferred from homology"/>
<sequence>MFIYDTKLPFEVRITRPDMKYYLLLDRQLKGCSSGLKQAAVYIRQSFMINNPTFHDIFMRLGARQISDMEVLSCIIHQMHGEDDRYYDESNDDTPVFEFIKPCHTQEEHCSCQSESEEEQHHVNNDLTAAVMRDMQYEEEQIHIYEELIRYIQDDGADEAFSYLLNSAKKAMDTLRNLLHILTTHTEMKDFGEGDTHNAWDLDTSNYFDKPNPTFVNPSDIEDFPFKK</sequence>
<dbReference type="Pfam" id="PF05067">
    <property type="entry name" value="Mn_catalase"/>
    <property type="match status" value="1"/>
</dbReference>
<gene>
    <name evidence="4" type="ORF">CIAN88_17405</name>
</gene>
<keyword evidence="2" id="KW-0464">Manganese</keyword>
<keyword evidence="3" id="KW-0106">Calcium</keyword>
<dbReference type="AlphaFoldDB" id="A0A099I337"/>
<comment type="cofactor">
    <cofactor evidence="3">
        <name>Ca(2+)</name>
        <dbReference type="ChEBI" id="CHEBI:29108"/>
    </cofactor>
    <text evidence="3">Binds 1 Ca(2+) ion per subunit.</text>
</comment>
<evidence type="ECO:0000256" key="3">
    <source>
        <dbReference type="PIRSR" id="PIRSR607760-2"/>
    </source>
</evidence>
<evidence type="ECO:0000313" key="5">
    <source>
        <dbReference type="Proteomes" id="UP000030008"/>
    </source>
</evidence>
<protein>
    <recommendedName>
        <fullName evidence="6">Manganese containing catalase</fullName>
    </recommendedName>
</protein>
<dbReference type="GO" id="GO:0046872">
    <property type="term" value="F:metal ion binding"/>
    <property type="evidence" value="ECO:0007669"/>
    <property type="project" value="UniProtKB-KW"/>
</dbReference>
<dbReference type="SUPFAM" id="SSF47240">
    <property type="entry name" value="Ferritin-like"/>
    <property type="match status" value="1"/>
</dbReference>
<dbReference type="InterPro" id="IPR012347">
    <property type="entry name" value="Ferritin-like"/>
</dbReference>
<dbReference type="EMBL" id="JQIF01000090">
    <property type="protein sequence ID" value="KGJ51976.1"/>
    <property type="molecule type" value="Genomic_DNA"/>
</dbReference>
<dbReference type="Gene3D" id="1.20.1260.10">
    <property type="match status" value="1"/>
</dbReference>
<evidence type="ECO:0000313" key="4">
    <source>
        <dbReference type="EMBL" id="KGJ51976.1"/>
    </source>
</evidence>
<dbReference type="InterPro" id="IPR009078">
    <property type="entry name" value="Ferritin-like_SF"/>
</dbReference>
<feature type="binding site" evidence="3">
    <location>
        <position position="56"/>
    </location>
    <ligand>
        <name>Ca(2+)</name>
        <dbReference type="ChEBI" id="CHEBI:29108"/>
    </ligand>
</feature>
<reference evidence="4 5" key="1">
    <citation type="submission" date="2014-08" db="EMBL/GenBank/DDBJ databases">
        <title>Clostridium innocuum, an unnegligible vancomycin-resistant pathogen causing extra-intestinal infections.</title>
        <authorList>
            <person name="Feng Y."/>
            <person name="Chiu C.-H."/>
        </authorList>
    </citation>
    <scope>NUCLEOTIDE SEQUENCE [LARGE SCALE GENOMIC DNA]</scope>
    <source>
        <strain evidence="4 5">AN88</strain>
    </source>
</reference>
<organism evidence="4 5">
    <name type="scientific">Clostridium innocuum</name>
    <dbReference type="NCBI Taxonomy" id="1522"/>
    <lineage>
        <taxon>Bacteria</taxon>
        <taxon>Bacillati</taxon>
        <taxon>Bacillota</taxon>
        <taxon>Clostridia</taxon>
        <taxon>Eubacteriales</taxon>
        <taxon>Clostridiaceae</taxon>
        <taxon>Clostridium</taxon>
    </lineage>
</organism>
<accession>A0A099I337</accession>
<comment type="similarity">
    <text evidence="1">Belongs to the manganese catalase family.</text>
</comment>
<dbReference type="Proteomes" id="UP000030008">
    <property type="component" value="Unassembled WGS sequence"/>
</dbReference>